<comment type="caution">
    <text evidence="1">The sequence shown here is derived from an EMBL/GenBank/DDBJ whole genome shotgun (WGS) entry which is preliminary data.</text>
</comment>
<gene>
    <name evidence="1" type="ORF">FHR87_003192</name>
</gene>
<evidence type="ECO:0000313" key="1">
    <source>
        <dbReference type="EMBL" id="MBB3104766.1"/>
    </source>
</evidence>
<organism evidence="1 2">
    <name type="scientific">Azomonas macrocytogenes</name>
    <name type="common">Azotobacter macrocytogenes</name>
    <dbReference type="NCBI Taxonomy" id="69962"/>
    <lineage>
        <taxon>Bacteria</taxon>
        <taxon>Pseudomonadati</taxon>
        <taxon>Pseudomonadota</taxon>
        <taxon>Gammaproteobacteria</taxon>
        <taxon>Pseudomonadales</taxon>
        <taxon>Pseudomonadaceae</taxon>
        <taxon>Azomonas</taxon>
    </lineage>
</organism>
<dbReference type="Proteomes" id="UP000549250">
    <property type="component" value="Unassembled WGS sequence"/>
</dbReference>
<proteinExistence type="predicted"/>
<accession>A0A839T8I6</accession>
<dbReference type="RefSeq" id="WP_183167610.1">
    <property type="nucleotide sequence ID" value="NZ_JACHXI010000019.1"/>
</dbReference>
<reference evidence="1 2" key="1">
    <citation type="submission" date="2020-08" db="EMBL/GenBank/DDBJ databases">
        <title>Genomic Encyclopedia of Type Strains, Phase III (KMG-III): the genomes of soil and plant-associated and newly described type strains.</title>
        <authorList>
            <person name="Whitman W."/>
        </authorList>
    </citation>
    <scope>NUCLEOTIDE SEQUENCE [LARGE SCALE GENOMIC DNA]</scope>
    <source>
        <strain evidence="1 2">CECT 4462</strain>
    </source>
</reference>
<name>A0A839T8I6_AZOMA</name>
<dbReference type="AlphaFoldDB" id="A0A839T8I6"/>
<dbReference type="EMBL" id="JACHXI010000019">
    <property type="protein sequence ID" value="MBB3104766.1"/>
    <property type="molecule type" value="Genomic_DNA"/>
</dbReference>
<evidence type="ECO:0000313" key="2">
    <source>
        <dbReference type="Proteomes" id="UP000549250"/>
    </source>
</evidence>
<protein>
    <submittedName>
        <fullName evidence="1">Uncharacterized protein</fullName>
    </submittedName>
</protein>
<keyword evidence="2" id="KW-1185">Reference proteome</keyword>
<sequence>MSEENNATGWQVFYTEARTSFVTTDKTIADNCLKDGATVIETALAQSPNAVMGETKMGDIPLVDTAGLAGWVTHSGVY</sequence>